<sequence>MVVVDKDGSDIHVKVLNVIVKVYDFVIIVNNTFSDKNKHEIPPKPLQFKPFADIVTGKWKSNVLIDVIGLVSEIGYTQLQSESKKQQINLVLKDLSNHCLNCTLWEGYTMQFNEYNNGQGVRKFSIIIPQLILEEYSSQTLTSQTHSSTQAFGSSHITPYDKLMYKAIVLPLAEIVKFQAACHKCPMVVRGSQPSFVCGSGHKTETQIFEYKILIEAVYHGAKATFVIWDREAFQLLKLTAAQMRNNMLEAVITDPLKFPLALDALVDETLKKNLEHSFGEDLDMEITSYSLSELVTPTLASKRIVPHCSNELSALSRC</sequence>
<organism evidence="1 2">
    <name type="scientific">Vicia faba</name>
    <name type="common">Broad bean</name>
    <name type="synonym">Faba vulgaris</name>
    <dbReference type="NCBI Taxonomy" id="3906"/>
    <lineage>
        <taxon>Eukaryota</taxon>
        <taxon>Viridiplantae</taxon>
        <taxon>Streptophyta</taxon>
        <taxon>Embryophyta</taxon>
        <taxon>Tracheophyta</taxon>
        <taxon>Spermatophyta</taxon>
        <taxon>Magnoliopsida</taxon>
        <taxon>eudicotyledons</taxon>
        <taxon>Gunneridae</taxon>
        <taxon>Pentapetalae</taxon>
        <taxon>rosids</taxon>
        <taxon>fabids</taxon>
        <taxon>Fabales</taxon>
        <taxon>Fabaceae</taxon>
        <taxon>Papilionoideae</taxon>
        <taxon>50 kb inversion clade</taxon>
        <taxon>NPAAA clade</taxon>
        <taxon>Hologalegina</taxon>
        <taxon>IRL clade</taxon>
        <taxon>Fabeae</taxon>
        <taxon>Vicia</taxon>
    </lineage>
</organism>
<evidence type="ECO:0000313" key="1">
    <source>
        <dbReference type="EMBL" id="CAI8600078.1"/>
    </source>
</evidence>
<proteinExistence type="predicted"/>
<name>A0AAV0ZSB6_VICFA</name>
<gene>
    <name evidence="1" type="ORF">VFH_II205280</name>
</gene>
<dbReference type="InterPro" id="IPR012340">
    <property type="entry name" value="NA-bd_OB-fold"/>
</dbReference>
<keyword evidence="2" id="KW-1185">Reference proteome</keyword>
<dbReference type="EMBL" id="OX451737">
    <property type="protein sequence ID" value="CAI8600078.1"/>
    <property type="molecule type" value="Genomic_DNA"/>
</dbReference>
<reference evidence="1 2" key="1">
    <citation type="submission" date="2023-01" db="EMBL/GenBank/DDBJ databases">
        <authorList>
            <person name="Kreplak J."/>
        </authorList>
    </citation>
    <scope>NUCLEOTIDE SEQUENCE [LARGE SCALE GENOMIC DNA]</scope>
</reference>
<dbReference type="Proteomes" id="UP001157006">
    <property type="component" value="Chromosome 2"/>
</dbReference>
<dbReference type="Gene3D" id="2.40.50.140">
    <property type="entry name" value="Nucleic acid-binding proteins"/>
    <property type="match status" value="1"/>
</dbReference>
<dbReference type="SUPFAM" id="SSF50249">
    <property type="entry name" value="Nucleic acid-binding proteins"/>
    <property type="match status" value="1"/>
</dbReference>
<protein>
    <submittedName>
        <fullName evidence="1">Uncharacterized protein</fullName>
    </submittedName>
</protein>
<evidence type="ECO:0000313" key="2">
    <source>
        <dbReference type="Proteomes" id="UP001157006"/>
    </source>
</evidence>
<accession>A0AAV0ZSB6</accession>
<dbReference type="AlphaFoldDB" id="A0AAV0ZSB6"/>